<organism evidence="1 2">
    <name type="scientific">Geodermatophilus obscurus (strain ATCC 25078 / DSM 43160 / JCM 3152 / CCUG 61914 / KCC A-0152 / KCTC 9177 / NBRC 13315 / NRRL B-3577 / G-20)</name>
    <dbReference type="NCBI Taxonomy" id="526225"/>
    <lineage>
        <taxon>Bacteria</taxon>
        <taxon>Bacillati</taxon>
        <taxon>Actinomycetota</taxon>
        <taxon>Actinomycetes</taxon>
        <taxon>Geodermatophilales</taxon>
        <taxon>Geodermatophilaceae</taxon>
        <taxon>Geodermatophilus</taxon>
    </lineage>
</organism>
<sequence>MTPSPTPEDRAAGLTTDVASALRAGIGPERLSGYDLASGGDQPRALRLYQWNTAVSGAVFEDLSMLEVVLRNACHHQLQRWNAAEGNQHPWYHHPVLAPRHMQDVGAARARVAQGRKAETEGRVVAELMLGFWRLLHSKEYEVSLWRPCLRHAYPGATTLSRTRVYDRLDHLNTLRNRVAHHEPVHGPTIGKVPQDLSGLHQELLELLGWLNPHIRDWVATNSRAPALLAAKP</sequence>
<evidence type="ECO:0008006" key="3">
    <source>
        <dbReference type="Google" id="ProtNLM"/>
    </source>
</evidence>
<accession>D2S7F8</accession>
<dbReference type="HOGENOM" id="CLU_067089_1_0_11"/>
<dbReference type="STRING" id="526225.Gobs_0681"/>
<name>D2S7F8_GEOOG</name>
<evidence type="ECO:0000313" key="1">
    <source>
        <dbReference type="EMBL" id="ADB73458.1"/>
    </source>
</evidence>
<dbReference type="AlphaFoldDB" id="D2S7F8"/>
<reference evidence="1 2" key="1">
    <citation type="journal article" date="2010" name="Stand. Genomic Sci.">
        <title>Complete genome sequence of Geodermatophilus obscurus type strain (G-20).</title>
        <authorList>
            <person name="Ivanova N."/>
            <person name="Sikorski J."/>
            <person name="Jando M."/>
            <person name="Munk C."/>
            <person name="Lapidus A."/>
            <person name="Glavina Del Rio T."/>
            <person name="Copeland A."/>
            <person name="Tice H."/>
            <person name="Cheng J.-F."/>
            <person name="Lucas S."/>
            <person name="Chen F."/>
            <person name="Nolan M."/>
            <person name="Bruce D."/>
            <person name="Goodwin L."/>
            <person name="Pitluck S."/>
            <person name="Mavromatis K."/>
            <person name="Mikhailova N."/>
            <person name="Pati A."/>
            <person name="Chen A."/>
            <person name="Palaniappan K."/>
            <person name="Land M."/>
            <person name="Hauser L."/>
            <person name="Chang Y.-J."/>
            <person name="Jeffries C.D."/>
            <person name="Meincke L."/>
            <person name="Brettin T."/>
            <person name="Detter J.C."/>
            <person name="Detter J.C."/>
            <person name="Rohde M."/>
            <person name="Goeker M."/>
            <person name="Bristow J."/>
            <person name="Eisen J.A."/>
            <person name="Markowitz V."/>
            <person name="Hugenholtz P."/>
            <person name="Kyrpides N.C."/>
            <person name="Klenk H.-P."/>
        </authorList>
    </citation>
    <scope>NUCLEOTIDE SEQUENCE [LARGE SCALE GENOMIC DNA]</scope>
    <source>
        <strain evidence="2">ATCC 25078 / DSM 43160 / JCM 3152 / KCC A-0152 / KCTC 9177 / NBRC 13315 / NRRL B-3577 / G-20</strain>
    </source>
</reference>
<dbReference type="RefSeq" id="WP_012946899.1">
    <property type="nucleotide sequence ID" value="NC_013757.1"/>
</dbReference>
<reference evidence="2" key="2">
    <citation type="submission" date="2010-01" db="EMBL/GenBank/DDBJ databases">
        <title>The complete genome of Geodermatophilus obscurus DSM 43160.</title>
        <authorList>
            <consortium name="US DOE Joint Genome Institute (JGI-PGF)"/>
            <person name="Lucas S."/>
            <person name="Copeland A."/>
            <person name="Lapidus A."/>
            <person name="Glavina del Rio T."/>
            <person name="Dalin E."/>
            <person name="Tice H."/>
            <person name="Bruce D."/>
            <person name="Goodwin L."/>
            <person name="Pitluck S."/>
            <person name="Kyrpides N."/>
            <person name="Mavromatis K."/>
            <person name="Ivanova N."/>
            <person name="Munk A.C."/>
            <person name="Brettin T."/>
            <person name="Detter J.C."/>
            <person name="Han C."/>
            <person name="Larimer F."/>
            <person name="Land M."/>
            <person name="Hauser L."/>
            <person name="Markowitz V."/>
            <person name="Cheng J.-F."/>
            <person name="Hugenholtz P."/>
            <person name="Woyke T."/>
            <person name="Wu D."/>
            <person name="Jando M."/>
            <person name="Schneider S."/>
            <person name="Klenk H.-P."/>
            <person name="Eisen J.A."/>
        </authorList>
    </citation>
    <scope>NUCLEOTIDE SEQUENCE [LARGE SCALE GENOMIC DNA]</scope>
    <source>
        <strain evidence="2">ATCC 25078 / DSM 43160 / JCM 3152 / KCC A-0152 / KCTC 9177 / NBRC 13315 / NRRL B-3577 / G-20</strain>
    </source>
</reference>
<gene>
    <name evidence="1" type="ordered locus">Gobs_0681</name>
</gene>
<protein>
    <recommendedName>
        <fullName evidence="3">Abi-like protein</fullName>
    </recommendedName>
</protein>
<keyword evidence="2" id="KW-1185">Reference proteome</keyword>
<dbReference type="eggNOG" id="ENOG50333S7">
    <property type="taxonomic scope" value="Bacteria"/>
</dbReference>
<dbReference type="Proteomes" id="UP000001382">
    <property type="component" value="Chromosome"/>
</dbReference>
<evidence type="ECO:0000313" key="2">
    <source>
        <dbReference type="Proteomes" id="UP000001382"/>
    </source>
</evidence>
<proteinExistence type="predicted"/>
<dbReference type="KEGG" id="gob:Gobs_0681"/>
<dbReference type="EMBL" id="CP001867">
    <property type="protein sequence ID" value="ADB73458.1"/>
    <property type="molecule type" value="Genomic_DNA"/>
</dbReference>